<feature type="transmembrane region" description="Helical" evidence="1">
    <location>
        <begin position="52"/>
        <end position="69"/>
    </location>
</feature>
<gene>
    <name evidence="2" type="ORF">GCM10011482_06630</name>
</gene>
<sequence length="101" mass="11249">MNNQTNDRINENHVAIDQALLLFHMLSNPTRFNILFLLSVEEMNVKELERRIGIPIAMGILYLFGVPLLSPIFAGAAMSLSSVSVLLNALRLKGFKPAKVK</sequence>
<dbReference type="EMBL" id="BMDT01000002">
    <property type="protein sequence ID" value="GGI65009.1"/>
    <property type="molecule type" value="Genomic_DNA"/>
</dbReference>
<dbReference type="SUPFAM" id="SSF46785">
    <property type="entry name" value="Winged helix' DNA-binding domain"/>
    <property type="match status" value="1"/>
</dbReference>
<protein>
    <submittedName>
        <fullName evidence="2">Uncharacterized protein</fullName>
    </submittedName>
</protein>
<dbReference type="Proteomes" id="UP000622610">
    <property type="component" value="Unassembled WGS sequence"/>
</dbReference>
<accession>A0A917JGR6</accession>
<keyword evidence="3" id="KW-1185">Reference proteome</keyword>
<organism evidence="2 3">
    <name type="scientific">Enterococcus alcedinis</name>
    <dbReference type="NCBI Taxonomy" id="1274384"/>
    <lineage>
        <taxon>Bacteria</taxon>
        <taxon>Bacillati</taxon>
        <taxon>Bacillota</taxon>
        <taxon>Bacilli</taxon>
        <taxon>Lactobacillales</taxon>
        <taxon>Enterococcaceae</taxon>
        <taxon>Enterococcus</taxon>
    </lineage>
</organism>
<keyword evidence="1" id="KW-0472">Membrane</keyword>
<dbReference type="InterPro" id="IPR036388">
    <property type="entry name" value="WH-like_DNA-bd_sf"/>
</dbReference>
<dbReference type="RefSeq" id="WP_188366854.1">
    <property type="nucleotide sequence ID" value="NZ_BMDT01000002.1"/>
</dbReference>
<keyword evidence="1" id="KW-1133">Transmembrane helix</keyword>
<name>A0A917JGR6_9ENTE</name>
<dbReference type="AlphaFoldDB" id="A0A917JGR6"/>
<reference evidence="2" key="2">
    <citation type="submission" date="2020-09" db="EMBL/GenBank/DDBJ databases">
        <authorList>
            <person name="Sun Q."/>
            <person name="Sedlacek I."/>
        </authorList>
    </citation>
    <scope>NUCLEOTIDE SEQUENCE</scope>
    <source>
        <strain evidence="2">CCM 8433</strain>
    </source>
</reference>
<evidence type="ECO:0000313" key="3">
    <source>
        <dbReference type="Proteomes" id="UP000622610"/>
    </source>
</evidence>
<reference evidence="2" key="1">
    <citation type="journal article" date="2014" name="Int. J. Syst. Evol. Microbiol.">
        <title>Complete genome sequence of Corynebacterium casei LMG S-19264T (=DSM 44701T), isolated from a smear-ripened cheese.</title>
        <authorList>
            <consortium name="US DOE Joint Genome Institute (JGI-PGF)"/>
            <person name="Walter F."/>
            <person name="Albersmeier A."/>
            <person name="Kalinowski J."/>
            <person name="Ruckert C."/>
        </authorList>
    </citation>
    <scope>NUCLEOTIDE SEQUENCE</scope>
    <source>
        <strain evidence="2">CCM 8433</strain>
    </source>
</reference>
<evidence type="ECO:0000313" key="2">
    <source>
        <dbReference type="EMBL" id="GGI65009.1"/>
    </source>
</evidence>
<keyword evidence="1" id="KW-0812">Transmembrane</keyword>
<evidence type="ECO:0000256" key="1">
    <source>
        <dbReference type="SAM" id="Phobius"/>
    </source>
</evidence>
<dbReference type="InterPro" id="IPR036390">
    <property type="entry name" value="WH_DNA-bd_sf"/>
</dbReference>
<proteinExistence type="predicted"/>
<comment type="caution">
    <text evidence="2">The sequence shown here is derived from an EMBL/GenBank/DDBJ whole genome shotgun (WGS) entry which is preliminary data.</text>
</comment>
<dbReference type="Gene3D" id="1.10.10.10">
    <property type="entry name" value="Winged helix-like DNA-binding domain superfamily/Winged helix DNA-binding domain"/>
    <property type="match status" value="1"/>
</dbReference>